<dbReference type="Proteomes" id="UP000249616">
    <property type="component" value="Chromosome"/>
</dbReference>
<dbReference type="AlphaFoldDB" id="A0A2Z4J7Z6"/>
<name>A0A2Z4J7Z6_9ACTN</name>
<dbReference type="Pfam" id="PF19698">
    <property type="entry name" value="DUF6197"/>
    <property type="match status" value="1"/>
</dbReference>
<keyword evidence="2" id="KW-1185">Reference proteome</keyword>
<proteinExistence type="predicted"/>
<dbReference type="RefSeq" id="WP_112440229.1">
    <property type="nucleotide sequence ID" value="NZ_CP030073.1"/>
</dbReference>
<evidence type="ECO:0000313" key="2">
    <source>
        <dbReference type="Proteomes" id="UP000249616"/>
    </source>
</evidence>
<sequence>MGVNLLPDVYERAADLIKSRGHAKGDYVDENGCVCALGALGVALGVEFIRETGTEVTIPKTLTSEYTYYGEYLQDYFACEFEGRNGWEIVPDFNDADDTKPEDVENLLRSCAQDLREEYESWHKA</sequence>
<dbReference type="KEGG" id="scad:DN051_32405"/>
<reference evidence="1 2" key="1">
    <citation type="journal article" date="2019" name="Int. J. Syst. Evol. Microbiol.">
        <title>Streptomyces cadmiisoli sp. nov., a novel actinomycete isolated from cadmium-contaminated soil.</title>
        <authorList>
            <person name="Li K."/>
            <person name="Tang X."/>
            <person name="Zhao J."/>
            <person name="Guo Y."/>
            <person name="Tang Y."/>
            <person name="Gao J."/>
        </authorList>
    </citation>
    <scope>NUCLEOTIDE SEQUENCE [LARGE SCALE GENOMIC DNA]</scope>
    <source>
        <strain evidence="1 2">ZFG47</strain>
    </source>
</reference>
<gene>
    <name evidence="1" type="ORF">DN051_32405</name>
</gene>
<dbReference type="EMBL" id="CP030073">
    <property type="protein sequence ID" value="AWW40798.1"/>
    <property type="molecule type" value="Genomic_DNA"/>
</dbReference>
<organism evidence="1 2">
    <name type="scientific">Streptomyces cadmiisoli</name>
    <dbReference type="NCBI Taxonomy" id="2184053"/>
    <lineage>
        <taxon>Bacteria</taxon>
        <taxon>Bacillati</taxon>
        <taxon>Actinomycetota</taxon>
        <taxon>Actinomycetes</taxon>
        <taxon>Kitasatosporales</taxon>
        <taxon>Streptomycetaceae</taxon>
        <taxon>Streptomyces</taxon>
        <taxon>Streptomyces aurantiacus group</taxon>
    </lineage>
</organism>
<accession>A0A2Z4J7Z6</accession>
<dbReference type="InterPro" id="IPR045677">
    <property type="entry name" value="DUF6197"/>
</dbReference>
<protein>
    <submittedName>
        <fullName evidence="1">Uncharacterized protein</fullName>
    </submittedName>
</protein>
<evidence type="ECO:0000313" key="1">
    <source>
        <dbReference type="EMBL" id="AWW40798.1"/>
    </source>
</evidence>